<evidence type="ECO:0000256" key="5">
    <source>
        <dbReference type="ARBA" id="ARBA00023242"/>
    </source>
</evidence>
<keyword evidence="2" id="KW-0805">Transcription regulation</keyword>
<feature type="compositionally biased region" description="Basic and acidic residues" evidence="6">
    <location>
        <begin position="46"/>
        <end position="57"/>
    </location>
</feature>
<dbReference type="PANTHER" id="PTHR31190">
    <property type="entry name" value="DNA-BINDING DOMAIN"/>
    <property type="match status" value="1"/>
</dbReference>
<feature type="compositionally biased region" description="Polar residues" evidence="6">
    <location>
        <begin position="35"/>
        <end position="45"/>
    </location>
</feature>
<dbReference type="GO" id="GO:0003700">
    <property type="term" value="F:DNA-binding transcription factor activity"/>
    <property type="evidence" value="ECO:0007669"/>
    <property type="project" value="InterPro"/>
</dbReference>
<dbReference type="AlphaFoldDB" id="A0A830CK79"/>
<dbReference type="Gene3D" id="3.30.730.10">
    <property type="entry name" value="AP2/ERF domain"/>
    <property type="match status" value="1"/>
</dbReference>
<keyword evidence="9" id="KW-1185">Reference proteome</keyword>
<dbReference type="InterPro" id="IPR036955">
    <property type="entry name" value="AP2/ERF_dom_sf"/>
</dbReference>
<dbReference type="InterPro" id="IPR044808">
    <property type="entry name" value="ERF_plant"/>
</dbReference>
<evidence type="ECO:0000256" key="1">
    <source>
        <dbReference type="ARBA" id="ARBA00004123"/>
    </source>
</evidence>
<dbReference type="SUPFAM" id="SSF54171">
    <property type="entry name" value="DNA-binding domain"/>
    <property type="match status" value="1"/>
</dbReference>
<dbReference type="InterPro" id="IPR016177">
    <property type="entry name" value="DNA-bd_dom_sf"/>
</dbReference>
<evidence type="ECO:0000313" key="9">
    <source>
        <dbReference type="Proteomes" id="UP000653305"/>
    </source>
</evidence>
<sequence length="98" mass="11177">MDLDFSEYFLNSLPFNENDSQEILLFGVLAEAAQETSNSNSFDRQSQIRDNEEEKPYRGVRRRPWRTFAAEIKDSTRNGVRVCMGTFDTAAAAALAYD</sequence>
<protein>
    <submittedName>
        <fullName evidence="8">Ethylene-responsive transcription factor 1b</fullName>
    </submittedName>
</protein>
<proteinExistence type="predicted"/>
<name>A0A830CK79_9LAMI</name>
<comment type="caution">
    <text evidence="8">The sequence shown here is derived from an EMBL/GenBank/DDBJ whole genome shotgun (WGS) entry which is preliminary data.</text>
</comment>
<reference evidence="8" key="1">
    <citation type="submission" date="2020-07" db="EMBL/GenBank/DDBJ databases">
        <title>Ethylene signaling mediates host invasion by parasitic plants.</title>
        <authorList>
            <person name="Yoshida S."/>
        </authorList>
    </citation>
    <scope>NUCLEOTIDE SEQUENCE</scope>
    <source>
        <strain evidence="8">Okayama</strain>
    </source>
</reference>
<dbReference type="PRINTS" id="PR00367">
    <property type="entry name" value="ETHRSPELEMNT"/>
</dbReference>
<evidence type="ECO:0000256" key="6">
    <source>
        <dbReference type="SAM" id="MobiDB-lite"/>
    </source>
</evidence>
<dbReference type="GO" id="GO:0005634">
    <property type="term" value="C:nucleus"/>
    <property type="evidence" value="ECO:0007669"/>
    <property type="project" value="UniProtKB-SubCell"/>
</dbReference>
<dbReference type="OrthoDB" id="670255at2759"/>
<dbReference type="Proteomes" id="UP000653305">
    <property type="component" value="Unassembled WGS sequence"/>
</dbReference>
<dbReference type="EMBL" id="BMAC01000618">
    <property type="protein sequence ID" value="GFQ00221.1"/>
    <property type="molecule type" value="Genomic_DNA"/>
</dbReference>
<evidence type="ECO:0000256" key="3">
    <source>
        <dbReference type="ARBA" id="ARBA00023125"/>
    </source>
</evidence>
<organism evidence="8 9">
    <name type="scientific">Phtheirospermum japonicum</name>
    <dbReference type="NCBI Taxonomy" id="374723"/>
    <lineage>
        <taxon>Eukaryota</taxon>
        <taxon>Viridiplantae</taxon>
        <taxon>Streptophyta</taxon>
        <taxon>Embryophyta</taxon>
        <taxon>Tracheophyta</taxon>
        <taxon>Spermatophyta</taxon>
        <taxon>Magnoliopsida</taxon>
        <taxon>eudicotyledons</taxon>
        <taxon>Gunneridae</taxon>
        <taxon>Pentapetalae</taxon>
        <taxon>asterids</taxon>
        <taxon>lamiids</taxon>
        <taxon>Lamiales</taxon>
        <taxon>Orobanchaceae</taxon>
        <taxon>Orobanchaceae incertae sedis</taxon>
        <taxon>Phtheirospermum</taxon>
    </lineage>
</organism>
<keyword evidence="5" id="KW-0539">Nucleus</keyword>
<dbReference type="PANTHER" id="PTHR31190:SF72">
    <property type="entry name" value="AP2 DOMAIN CONTAINING PROTEIN, EXPRESSED"/>
    <property type="match status" value="1"/>
</dbReference>
<evidence type="ECO:0000256" key="4">
    <source>
        <dbReference type="ARBA" id="ARBA00023163"/>
    </source>
</evidence>
<accession>A0A830CK79</accession>
<gene>
    <name evidence="8" type="ORF">PHJA_002166100</name>
</gene>
<evidence type="ECO:0000313" key="8">
    <source>
        <dbReference type="EMBL" id="GFQ00221.1"/>
    </source>
</evidence>
<dbReference type="GO" id="GO:0003677">
    <property type="term" value="F:DNA binding"/>
    <property type="evidence" value="ECO:0007669"/>
    <property type="project" value="UniProtKB-KW"/>
</dbReference>
<feature type="region of interest" description="Disordered" evidence="6">
    <location>
        <begin position="35"/>
        <end position="60"/>
    </location>
</feature>
<comment type="subcellular location">
    <subcellularLocation>
        <location evidence="1">Nucleus</location>
    </subcellularLocation>
</comment>
<dbReference type="PROSITE" id="PS51032">
    <property type="entry name" value="AP2_ERF"/>
    <property type="match status" value="1"/>
</dbReference>
<keyword evidence="4" id="KW-0804">Transcription</keyword>
<dbReference type="SMART" id="SM00380">
    <property type="entry name" value="AP2"/>
    <property type="match status" value="1"/>
</dbReference>
<evidence type="ECO:0000256" key="2">
    <source>
        <dbReference type="ARBA" id="ARBA00023015"/>
    </source>
</evidence>
<keyword evidence="3" id="KW-0238">DNA-binding</keyword>
<evidence type="ECO:0000259" key="7">
    <source>
        <dbReference type="PROSITE" id="PS51032"/>
    </source>
</evidence>
<dbReference type="GO" id="GO:0009873">
    <property type="term" value="P:ethylene-activated signaling pathway"/>
    <property type="evidence" value="ECO:0007669"/>
    <property type="project" value="InterPro"/>
</dbReference>
<dbReference type="InterPro" id="IPR001471">
    <property type="entry name" value="AP2/ERF_dom"/>
</dbReference>
<feature type="domain" description="AP2/ERF" evidence="7">
    <location>
        <begin position="56"/>
        <end position="98"/>
    </location>
</feature>